<dbReference type="InterPro" id="IPR050492">
    <property type="entry name" value="Bact_metal-bind_prot9"/>
</dbReference>
<dbReference type="OrthoDB" id="9793396at2"/>
<dbReference type="GO" id="GO:0030313">
    <property type="term" value="C:cell envelope"/>
    <property type="evidence" value="ECO:0007669"/>
    <property type="project" value="UniProtKB-SubCell"/>
</dbReference>
<keyword evidence="3" id="KW-0479">Metal-binding</keyword>
<dbReference type="PRINTS" id="PR00691">
    <property type="entry name" value="ADHESINB"/>
</dbReference>
<gene>
    <name evidence="7" type="primary">mntA</name>
    <name evidence="7" type="ORF">BBEV_1152</name>
</gene>
<comment type="similarity">
    <text evidence="5">Belongs to the bacterial solute-binding protein 9 family.</text>
</comment>
<dbReference type="Gene3D" id="3.40.50.1980">
    <property type="entry name" value="Nitrogenase molybdenum iron protein domain"/>
    <property type="match status" value="2"/>
</dbReference>
<sequence>MGKVKLMLAFLSVALLAACGNDQNNEENAASENDAGIFVTTSFSILADVIDGVLGDSGEVDYLVPIGEEPHEYEPVPSDFRKVSDSSVFYTNGLGLEEWLERLIENTGETPVKSLSEGVTEIPLEGESGADPHAWLDPANIEIYAENVLADLSERFPDHKEIFAENAETYIQEINELDEWIKEQVEGIPEENRIIVVSENAFKYYGEAYDFETAGIWEINSGEEGTSGQINAIIDLVRDRDIPSLFVETTVDSRYIETVSEDTGVNIAGEVYTDAVGMDGSGAETYVDMMRHNTEVFVDGLMNQ</sequence>
<evidence type="ECO:0000313" key="7">
    <source>
        <dbReference type="EMBL" id="AOM82520.1"/>
    </source>
</evidence>
<evidence type="ECO:0000256" key="3">
    <source>
        <dbReference type="ARBA" id="ARBA00022723"/>
    </source>
</evidence>
<dbReference type="EMBL" id="CP012502">
    <property type="protein sequence ID" value="AOM82520.1"/>
    <property type="molecule type" value="Genomic_DNA"/>
</dbReference>
<dbReference type="InterPro" id="IPR006127">
    <property type="entry name" value="ZnuA-like"/>
</dbReference>
<proteinExistence type="inferred from homology"/>
<reference evidence="7 8" key="1">
    <citation type="submission" date="2015-08" db="EMBL/GenBank/DDBJ databases">
        <title>The complete genome sequence of Bacillus beveridgei MLTeJB.</title>
        <authorList>
            <person name="Hanson T.E."/>
            <person name="Mesa C."/>
            <person name="Basesman S.M."/>
            <person name="Oremland R.S."/>
        </authorList>
    </citation>
    <scope>NUCLEOTIDE SEQUENCE [LARGE SCALE GENOMIC DNA]</scope>
    <source>
        <strain evidence="7 8">MLTeJB</strain>
    </source>
</reference>
<organism evidence="7 8">
    <name type="scientific">Salisediminibacterium beveridgei</name>
    <dbReference type="NCBI Taxonomy" id="632773"/>
    <lineage>
        <taxon>Bacteria</taxon>
        <taxon>Bacillati</taxon>
        <taxon>Bacillota</taxon>
        <taxon>Bacilli</taxon>
        <taxon>Bacillales</taxon>
        <taxon>Bacillaceae</taxon>
        <taxon>Salisediminibacterium</taxon>
    </lineage>
</organism>
<keyword evidence="2 5" id="KW-0813">Transport</keyword>
<feature type="signal peptide" evidence="6">
    <location>
        <begin position="1"/>
        <end position="17"/>
    </location>
</feature>
<evidence type="ECO:0000256" key="5">
    <source>
        <dbReference type="RuleBase" id="RU003512"/>
    </source>
</evidence>
<dbReference type="PROSITE" id="PS51257">
    <property type="entry name" value="PROKAR_LIPOPROTEIN"/>
    <property type="match status" value="1"/>
</dbReference>
<dbReference type="InterPro" id="IPR006128">
    <property type="entry name" value="Lipoprotein_PsaA-like"/>
</dbReference>
<dbReference type="RefSeq" id="WP_069364601.1">
    <property type="nucleotide sequence ID" value="NZ_CP012502.1"/>
</dbReference>
<feature type="chain" id="PRO_5039355090" evidence="6">
    <location>
        <begin position="18"/>
        <end position="304"/>
    </location>
</feature>
<evidence type="ECO:0000256" key="2">
    <source>
        <dbReference type="ARBA" id="ARBA00022448"/>
    </source>
</evidence>
<dbReference type="PRINTS" id="PR00690">
    <property type="entry name" value="ADHESNFAMILY"/>
</dbReference>
<dbReference type="GO" id="GO:0007155">
    <property type="term" value="P:cell adhesion"/>
    <property type="evidence" value="ECO:0007669"/>
    <property type="project" value="InterPro"/>
</dbReference>
<dbReference type="GO" id="GO:0046872">
    <property type="term" value="F:metal ion binding"/>
    <property type="evidence" value="ECO:0007669"/>
    <property type="project" value="UniProtKB-KW"/>
</dbReference>
<keyword evidence="8" id="KW-1185">Reference proteome</keyword>
<dbReference type="KEGG" id="bbev:BBEV_1152"/>
<accession>A0A1D7QU26</accession>
<evidence type="ECO:0000256" key="6">
    <source>
        <dbReference type="SAM" id="SignalP"/>
    </source>
</evidence>
<protein>
    <submittedName>
        <fullName evidence="7">Manganese ABC transporter substrate binding protein</fullName>
    </submittedName>
</protein>
<evidence type="ECO:0000256" key="4">
    <source>
        <dbReference type="ARBA" id="ARBA00022729"/>
    </source>
</evidence>
<dbReference type="InterPro" id="IPR006129">
    <property type="entry name" value="AdhesinB"/>
</dbReference>
<comment type="subcellular location">
    <subcellularLocation>
        <location evidence="1">Cell envelope</location>
    </subcellularLocation>
</comment>
<dbReference type="STRING" id="632773.BBEV_1152"/>
<dbReference type="PANTHER" id="PTHR42953:SF1">
    <property type="entry name" value="METAL-BINDING PROTEIN HI_0362-RELATED"/>
    <property type="match status" value="1"/>
</dbReference>
<dbReference type="AlphaFoldDB" id="A0A1D7QU26"/>
<dbReference type="Proteomes" id="UP000094463">
    <property type="component" value="Chromosome"/>
</dbReference>
<dbReference type="PATRIC" id="fig|632773.3.peg.1222"/>
<dbReference type="SUPFAM" id="SSF53807">
    <property type="entry name" value="Helical backbone' metal receptor"/>
    <property type="match status" value="1"/>
</dbReference>
<evidence type="ECO:0000313" key="8">
    <source>
        <dbReference type="Proteomes" id="UP000094463"/>
    </source>
</evidence>
<dbReference type="Pfam" id="PF01297">
    <property type="entry name" value="ZnuA"/>
    <property type="match status" value="1"/>
</dbReference>
<dbReference type="GO" id="GO:0030001">
    <property type="term" value="P:metal ion transport"/>
    <property type="evidence" value="ECO:0007669"/>
    <property type="project" value="InterPro"/>
</dbReference>
<dbReference type="PANTHER" id="PTHR42953">
    <property type="entry name" value="HIGH-AFFINITY ZINC UPTAKE SYSTEM PROTEIN ZNUA-RELATED"/>
    <property type="match status" value="1"/>
</dbReference>
<evidence type="ECO:0000256" key="1">
    <source>
        <dbReference type="ARBA" id="ARBA00004196"/>
    </source>
</evidence>
<name>A0A1D7QU26_9BACI</name>
<keyword evidence="4 6" id="KW-0732">Signal</keyword>